<dbReference type="InterPro" id="IPR046628">
    <property type="entry name" value="DUF6740"/>
</dbReference>
<dbReference type="EMBL" id="JAAPAO010000996">
    <property type="protein sequence ID" value="KAF4651854.1"/>
    <property type="molecule type" value="Genomic_DNA"/>
</dbReference>
<keyword evidence="1" id="KW-0732">Signal</keyword>
<dbReference type="Proteomes" id="UP000591131">
    <property type="component" value="Unassembled WGS sequence"/>
</dbReference>
<accession>A0A7J6KY77</accession>
<organism evidence="2 3">
    <name type="scientific">Perkinsus chesapeaki</name>
    <name type="common">Clam parasite</name>
    <name type="synonym">Perkinsus andrewsi</name>
    <dbReference type="NCBI Taxonomy" id="330153"/>
    <lineage>
        <taxon>Eukaryota</taxon>
        <taxon>Sar</taxon>
        <taxon>Alveolata</taxon>
        <taxon>Perkinsozoa</taxon>
        <taxon>Perkinsea</taxon>
        <taxon>Perkinsida</taxon>
        <taxon>Perkinsidae</taxon>
        <taxon>Perkinsus</taxon>
    </lineage>
</organism>
<feature type="signal peptide" evidence="1">
    <location>
        <begin position="1"/>
        <end position="17"/>
    </location>
</feature>
<comment type="caution">
    <text evidence="2">The sequence shown here is derived from an EMBL/GenBank/DDBJ whole genome shotgun (WGS) entry which is preliminary data.</text>
</comment>
<proteinExistence type="predicted"/>
<protein>
    <submittedName>
        <fullName evidence="2">Uncharacterized protein</fullName>
    </submittedName>
</protein>
<evidence type="ECO:0000313" key="3">
    <source>
        <dbReference type="Proteomes" id="UP000591131"/>
    </source>
</evidence>
<feature type="chain" id="PRO_5029490840" evidence="1">
    <location>
        <begin position="18"/>
        <end position="271"/>
    </location>
</feature>
<sequence>MRLSYILLTTGCTFAVGAPLSLRRLDGPTPFAFPANCTAKKKPDSQPFCALGTLSYTPGLNVNMTVYLFDAKETTKSTHFHIEMALNGSQPAGLNITGGGCANVVDKEFAEGLLEGSVELCTETVGDGRGKLDEKTGNWNAEVQVKATAEASAFGKSFTLPVTKVVQAHIGPNYDFGLDASFEKSTGDERNEGLAIAFDLSMNTKDHSLFTWELIGAVKFHAWFHPIFDKEPEVDLFHKEFKIHLHRLGDTRGLFPPIKGLTSSRLLTTHI</sequence>
<evidence type="ECO:0000256" key="1">
    <source>
        <dbReference type="SAM" id="SignalP"/>
    </source>
</evidence>
<gene>
    <name evidence="2" type="ORF">FOL47_011389</name>
</gene>
<name>A0A7J6KY77_PERCH</name>
<dbReference type="AlphaFoldDB" id="A0A7J6KY77"/>
<reference evidence="2 3" key="1">
    <citation type="submission" date="2020-04" db="EMBL/GenBank/DDBJ databases">
        <title>Perkinsus chesapeaki whole genome sequence.</title>
        <authorList>
            <person name="Bogema D.R."/>
        </authorList>
    </citation>
    <scope>NUCLEOTIDE SEQUENCE [LARGE SCALE GENOMIC DNA]</scope>
    <source>
        <strain evidence="2">ATCC PRA-425</strain>
    </source>
</reference>
<keyword evidence="3" id="KW-1185">Reference proteome</keyword>
<dbReference type="Pfam" id="PF20525">
    <property type="entry name" value="DUF6740"/>
    <property type="match status" value="1"/>
</dbReference>
<evidence type="ECO:0000313" key="2">
    <source>
        <dbReference type="EMBL" id="KAF4651854.1"/>
    </source>
</evidence>